<dbReference type="PANTHER" id="PTHR11575">
    <property type="entry name" value="5'-NUCLEOTIDASE-RELATED"/>
    <property type="match status" value="1"/>
</dbReference>
<dbReference type="Pfam" id="PF00149">
    <property type="entry name" value="Metallophos"/>
    <property type="match status" value="1"/>
</dbReference>
<feature type="domain" description="5'-Nucleotidase C-terminal" evidence="4">
    <location>
        <begin position="309"/>
        <end position="469"/>
    </location>
</feature>
<dbReference type="PANTHER" id="PTHR11575:SF6">
    <property type="entry name" value="2',3'-CYCLIC-NUCLEOTIDE 2'-PHOSPHODIESTERASE_3'-NUCLEOTIDASE"/>
    <property type="match status" value="1"/>
</dbReference>
<feature type="domain" description="Calcineurin-like phosphoesterase" evidence="3">
    <location>
        <begin position="4"/>
        <end position="232"/>
    </location>
</feature>
<evidence type="ECO:0000313" key="5">
    <source>
        <dbReference type="EMBL" id="MDX8418825.1"/>
    </source>
</evidence>
<name>A0AB35U1X3_9FIRM</name>
<dbReference type="Pfam" id="PF02872">
    <property type="entry name" value="5_nucleotid_C"/>
    <property type="match status" value="1"/>
</dbReference>
<evidence type="ECO:0000259" key="3">
    <source>
        <dbReference type="Pfam" id="PF00149"/>
    </source>
</evidence>
<dbReference type="GO" id="GO:0009166">
    <property type="term" value="P:nucleotide catabolic process"/>
    <property type="evidence" value="ECO:0007669"/>
    <property type="project" value="InterPro"/>
</dbReference>
<dbReference type="GO" id="GO:0000166">
    <property type="term" value="F:nucleotide binding"/>
    <property type="evidence" value="ECO:0007669"/>
    <property type="project" value="UniProtKB-KW"/>
</dbReference>
<dbReference type="RefSeq" id="WP_370595423.1">
    <property type="nucleotide sequence ID" value="NZ_JALBUR010000002.1"/>
</dbReference>
<keyword evidence="2" id="KW-0378">Hydrolase</keyword>
<dbReference type="Proteomes" id="UP001286174">
    <property type="component" value="Unassembled WGS sequence"/>
</dbReference>
<dbReference type="InterPro" id="IPR004843">
    <property type="entry name" value="Calcineurin-like_PHP"/>
</dbReference>
<keyword evidence="2" id="KW-0547">Nucleotide-binding</keyword>
<dbReference type="AlphaFoldDB" id="A0AB35U1X3"/>
<proteinExistence type="inferred from homology"/>
<dbReference type="EMBL" id="JALBUR010000002">
    <property type="protein sequence ID" value="MDX8418825.1"/>
    <property type="molecule type" value="Genomic_DNA"/>
</dbReference>
<dbReference type="InterPro" id="IPR029052">
    <property type="entry name" value="Metallo-depent_PP-like"/>
</dbReference>
<evidence type="ECO:0000256" key="1">
    <source>
        <dbReference type="ARBA" id="ARBA00022729"/>
    </source>
</evidence>
<protein>
    <submittedName>
        <fullName evidence="5">Bifunctional metallophosphatase/5'-nucleotidase</fullName>
    </submittedName>
</protein>
<evidence type="ECO:0000256" key="2">
    <source>
        <dbReference type="RuleBase" id="RU362119"/>
    </source>
</evidence>
<dbReference type="GO" id="GO:0016787">
    <property type="term" value="F:hydrolase activity"/>
    <property type="evidence" value="ECO:0007669"/>
    <property type="project" value="UniProtKB-KW"/>
</dbReference>
<keyword evidence="1" id="KW-0732">Signal</keyword>
<sequence>MKRIRILATSDVHGYIFPYSYADGMNANIGFGRIKTMIDSLRDENTLILDNGDVLEGSPLMFYHYTDHPDDVSPVTTVMNEIGYDYVNVGNHDFNYGEEALMMHLQNLKAPCITNNWLFHGKPYGPTYVLREINGVRIALFGLTTKYIPHWEKKDHIAHSRFVDAVEAARRTVDCIRRLENPDYVICMYHGGFERDLQTGETTEDLTGENQAYQMIREVAGIDIMISGHQHRSLQGKLFNTYYTQTSANGAQLACIDIYPEIHNIEINLLDCDAKADEDMLKRVQKEEDECQKWLDTPLGTTTMDLTIPDENEARLHKSQVVTFLNKVTMDFTGADLAANALFLHAKGFNKNITMRDLVSTYVFPNTIVVKKVTGKVLKEYLEKDAEFFTLKAGGSIGVNPLYDYPKPQHYNYDMLDGISYTIHVANDPGERISDLMRNGKPVQDDDEFTLAINNYRAAGGGNYDMLKRAPVVKEYSESMVEILAKYIMEHKVISFEPVHNITVTL</sequence>
<accession>A0AB35U1X3</accession>
<comment type="similarity">
    <text evidence="2">Belongs to the 5'-nucleotidase family.</text>
</comment>
<dbReference type="InterPro" id="IPR036907">
    <property type="entry name" value="5'-Nucleotdase_C_sf"/>
</dbReference>
<keyword evidence="6" id="KW-1185">Reference proteome</keyword>
<dbReference type="Gene3D" id="3.90.780.10">
    <property type="entry name" value="5'-Nucleotidase, C-terminal domain"/>
    <property type="match status" value="1"/>
</dbReference>
<reference evidence="5 6" key="1">
    <citation type="submission" date="2022-03" db="EMBL/GenBank/DDBJ databases">
        <title>Novel taxa within the pig intestine.</title>
        <authorList>
            <person name="Wylensek D."/>
            <person name="Bishof K."/>
            <person name="Afrizal A."/>
            <person name="Clavel T."/>
        </authorList>
    </citation>
    <scope>NUCLEOTIDE SEQUENCE [LARGE SCALE GENOMIC DNA]</scope>
    <source>
        <strain evidence="5 6">CLA-KB-P133</strain>
    </source>
</reference>
<organism evidence="5 6">
    <name type="scientific">Grylomicrobium aquisgranensis</name>
    <dbReference type="NCBI Taxonomy" id="2926318"/>
    <lineage>
        <taxon>Bacteria</taxon>
        <taxon>Bacillati</taxon>
        <taxon>Bacillota</taxon>
        <taxon>Erysipelotrichia</taxon>
        <taxon>Erysipelotrichales</taxon>
        <taxon>Erysipelotrichaceae</taxon>
        <taxon>Grylomicrobium</taxon>
    </lineage>
</organism>
<evidence type="ECO:0000259" key="4">
    <source>
        <dbReference type="Pfam" id="PF02872"/>
    </source>
</evidence>
<dbReference type="Gene3D" id="3.60.21.10">
    <property type="match status" value="1"/>
</dbReference>
<gene>
    <name evidence="5" type="ORF">MOZ60_01805</name>
</gene>
<dbReference type="InterPro" id="IPR008334">
    <property type="entry name" value="5'-Nucleotdase_C"/>
</dbReference>
<evidence type="ECO:0000313" key="6">
    <source>
        <dbReference type="Proteomes" id="UP001286174"/>
    </source>
</evidence>
<dbReference type="PRINTS" id="PR01607">
    <property type="entry name" value="APYRASEFAMLY"/>
</dbReference>
<comment type="caution">
    <text evidence="5">The sequence shown here is derived from an EMBL/GenBank/DDBJ whole genome shotgun (WGS) entry which is preliminary data.</text>
</comment>
<dbReference type="SUPFAM" id="SSF55816">
    <property type="entry name" value="5'-nucleotidase (syn. UDP-sugar hydrolase), C-terminal domain"/>
    <property type="match status" value="1"/>
</dbReference>
<dbReference type="InterPro" id="IPR006179">
    <property type="entry name" value="5_nucleotidase/apyrase"/>
</dbReference>
<dbReference type="GO" id="GO:0030288">
    <property type="term" value="C:outer membrane-bounded periplasmic space"/>
    <property type="evidence" value="ECO:0007669"/>
    <property type="project" value="TreeGrafter"/>
</dbReference>
<dbReference type="SUPFAM" id="SSF56300">
    <property type="entry name" value="Metallo-dependent phosphatases"/>
    <property type="match status" value="1"/>
</dbReference>